<reference evidence="1" key="1">
    <citation type="submission" date="2022-01" db="EMBL/GenBank/DDBJ databases">
        <authorList>
            <person name="King R."/>
        </authorList>
    </citation>
    <scope>NUCLEOTIDE SEQUENCE</scope>
</reference>
<sequence>MTLYSSHRMMMLMVFFWGKNIYTQRNTEMNMNISNCLQLVSMNVLQYSLDNYFVQY</sequence>
<proteinExistence type="predicted"/>
<protein>
    <submittedName>
        <fullName evidence="1">Uncharacterized protein</fullName>
    </submittedName>
</protein>
<dbReference type="Proteomes" id="UP001153620">
    <property type="component" value="Chromosome 3"/>
</dbReference>
<dbReference type="EMBL" id="OU895879">
    <property type="protein sequence ID" value="CAG9806388.1"/>
    <property type="molecule type" value="Genomic_DNA"/>
</dbReference>
<reference evidence="1" key="2">
    <citation type="submission" date="2022-10" db="EMBL/GenBank/DDBJ databases">
        <authorList>
            <consortium name="ENA_rothamsted_submissions"/>
            <consortium name="culmorum"/>
            <person name="King R."/>
        </authorList>
    </citation>
    <scope>NUCLEOTIDE SEQUENCE</scope>
</reference>
<dbReference type="AlphaFoldDB" id="A0A9N9WUD6"/>
<organism evidence="1 2">
    <name type="scientific">Chironomus riparius</name>
    <dbReference type="NCBI Taxonomy" id="315576"/>
    <lineage>
        <taxon>Eukaryota</taxon>
        <taxon>Metazoa</taxon>
        <taxon>Ecdysozoa</taxon>
        <taxon>Arthropoda</taxon>
        <taxon>Hexapoda</taxon>
        <taxon>Insecta</taxon>
        <taxon>Pterygota</taxon>
        <taxon>Neoptera</taxon>
        <taxon>Endopterygota</taxon>
        <taxon>Diptera</taxon>
        <taxon>Nematocera</taxon>
        <taxon>Chironomoidea</taxon>
        <taxon>Chironomidae</taxon>
        <taxon>Chironominae</taxon>
        <taxon>Chironomus</taxon>
    </lineage>
</organism>
<gene>
    <name evidence="1" type="ORF">CHIRRI_LOCUS9248</name>
</gene>
<name>A0A9N9WUD6_9DIPT</name>
<accession>A0A9N9WUD6</accession>
<evidence type="ECO:0000313" key="1">
    <source>
        <dbReference type="EMBL" id="CAG9806388.1"/>
    </source>
</evidence>
<keyword evidence="2" id="KW-1185">Reference proteome</keyword>
<evidence type="ECO:0000313" key="2">
    <source>
        <dbReference type="Proteomes" id="UP001153620"/>
    </source>
</evidence>